<evidence type="ECO:0000256" key="1">
    <source>
        <dbReference type="SAM" id="Coils"/>
    </source>
</evidence>
<reference evidence="2 3" key="2">
    <citation type="submission" date="2018-03" db="EMBL/GenBank/DDBJ databases">
        <title>The ancient ancestry and fast evolution of plastids.</title>
        <authorList>
            <person name="Moore K.R."/>
            <person name="Magnabosco C."/>
            <person name="Momper L."/>
            <person name="Gold D.A."/>
            <person name="Bosak T."/>
            <person name="Fournier G.P."/>
        </authorList>
    </citation>
    <scope>NUCLEOTIDE SEQUENCE [LARGE SCALE GENOMIC DNA]</scope>
    <source>
        <strain evidence="2 3">CCAP 1448/3</strain>
    </source>
</reference>
<proteinExistence type="predicted"/>
<gene>
    <name evidence="2" type="ORF">C7B64_04785</name>
</gene>
<protein>
    <submittedName>
        <fullName evidence="2">Uncharacterized protein</fullName>
    </submittedName>
</protein>
<name>A0A2T1C7P4_9CYAN</name>
<dbReference type="AlphaFoldDB" id="A0A2T1C7P4"/>
<sequence>MLGWVESAKLNLSSKMGKVARMAKCPVCNTEYTQGQDELCPKCRLPFELYSLLYERDKILAERWITWARGLFHSKLNNFGILTPSYPQTTSPEIQPEFLATITQAVNRQKEIDRRVRHLEELEKERENKQYQIDLERSRMISDVKTEVNRQIDKERANLHFQISQLEEQLRKEKQERSHFQSHISNLAAEFTPRLSNLETQLDQDRKERSHFPSQISQLQQNVSQTFSNYETWCQNTNQSINSLTTKVGEIQTNVAQLQEYSRNNQRLNSVTQINAPTPTSRSTTPIESSQVNVSQALSLDESNLVSKYNNNPNIFTNKIEVSETKESNDNRRGGSNQSPILETSRRANYWIISESGFYYLVPSPNLKLNEFNYKTVEAFFKCHNYGENSSRNVRLFKPAQVSALPGGEKWELIQPGVIQFE</sequence>
<feature type="coiled-coil region" evidence="1">
    <location>
        <begin position="112"/>
        <end position="183"/>
    </location>
</feature>
<keyword evidence="1" id="KW-0175">Coiled coil</keyword>
<comment type="caution">
    <text evidence="2">The sequence shown here is derived from an EMBL/GenBank/DDBJ whole genome shotgun (WGS) entry which is preliminary data.</text>
</comment>
<dbReference type="EMBL" id="PVWJ01000015">
    <property type="protein sequence ID" value="PSB04280.1"/>
    <property type="molecule type" value="Genomic_DNA"/>
</dbReference>
<organism evidence="2 3">
    <name type="scientific">Merismopedia glauca CCAP 1448/3</name>
    <dbReference type="NCBI Taxonomy" id="1296344"/>
    <lineage>
        <taxon>Bacteria</taxon>
        <taxon>Bacillati</taxon>
        <taxon>Cyanobacteriota</taxon>
        <taxon>Cyanophyceae</taxon>
        <taxon>Synechococcales</taxon>
        <taxon>Merismopediaceae</taxon>
        <taxon>Merismopedia</taxon>
    </lineage>
</organism>
<dbReference type="Proteomes" id="UP000238762">
    <property type="component" value="Unassembled WGS sequence"/>
</dbReference>
<evidence type="ECO:0000313" key="3">
    <source>
        <dbReference type="Proteomes" id="UP000238762"/>
    </source>
</evidence>
<keyword evidence="3" id="KW-1185">Reference proteome</keyword>
<reference evidence="2 3" key="1">
    <citation type="submission" date="2018-02" db="EMBL/GenBank/DDBJ databases">
        <authorList>
            <person name="Cohen D.B."/>
            <person name="Kent A.D."/>
        </authorList>
    </citation>
    <scope>NUCLEOTIDE SEQUENCE [LARGE SCALE GENOMIC DNA]</scope>
    <source>
        <strain evidence="2 3">CCAP 1448/3</strain>
    </source>
</reference>
<dbReference type="OrthoDB" id="518222at2"/>
<accession>A0A2T1C7P4</accession>
<dbReference type="RefSeq" id="WP_106287513.1">
    <property type="nucleotide sequence ID" value="NZ_CAWNTC010000200.1"/>
</dbReference>
<evidence type="ECO:0000313" key="2">
    <source>
        <dbReference type="EMBL" id="PSB04280.1"/>
    </source>
</evidence>